<name>A0ABU4UXU7_9PSEU</name>
<evidence type="ECO:0000313" key="2">
    <source>
        <dbReference type="EMBL" id="MDX8144279.1"/>
    </source>
</evidence>
<evidence type="ECO:0000313" key="3">
    <source>
        <dbReference type="Proteomes" id="UP001285352"/>
    </source>
</evidence>
<reference evidence="2 3" key="1">
    <citation type="submission" date="2023-11" db="EMBL/GenBank/DDBJ databases">
        <title>Lentzea sokolovensis, sp. nov., Lentzea kristufkii, sp. nov., and Lentzea miocenensis, sp. nov., rare actinobacteria from Sokolov Coal Basin, Miocene lacustrine sediment, Czech Republic.</title>
        <authorList>
            <person name="Lara A."/>
            <person name="Kotroba L."/>
            <person name="Nouioui I."/>
            <person name="Neumann-Schaal M."/>
            <person name="Mast Y."/>
            <person name="Chronakova A."/>
        </authorList>
    </citation>
    <scope>NUCLEOTIDE SEQUENCE [LARGE SCALE GENOMIC DNA]</scope>
    <source>
        <strain evidence="2 3">BCCO 10_0061</strain>
    </source>
</reference>
<evidence type="ECO:0000256" key="1">
    <source>
        <dbReference type="SAM" id="Phobius"/>
    </source>
</evidence>
<dbReference type="EMBL" id="JAXAVU010000009">
    <property type="protein sequence ID" value="MDX8144279.1"/>
    <property type="molecule type" value="Genomic_DNA"/>
</dbReference>
<dbReference type="RefSeq" id="WP_319976494.1">
    <property type="nucleotide sequence ID" value="NZ_JAXAVU010000009.1"/>
</dbReference>
<keyword evidence="1" id="KW-0812">Transmembrane</keyword>
<gene>
    <name evidence="2" type="ORF">SK854_19335</name>
</gene>
<keyword evidence="1" id="KW-0472">Membrane</keyword>
<feature type="transmembrane region" description="Helical" evidence="1">
    <location>
        <begin position="6"/>
        <end position="26"/>
    </location>
</feature>
<protein>
    <submittedName>
        <fullName evidence="2">Uncharacterized protein</fullName>
    </submittedName>
</protein>
<keyword evidence="1" id="KW-1133">Transmembrane helix</keyword>
<dbReference type="Proteomes" id="UP001285352">
    <property type="component" value="Unassembled WGS sequence"/>
</dbReference>
<accession>A0ABU4UXU7</accession>
<organism evidence="2 3">
    <name type="scientific">Lentzea sokolovensis</name>
    <dbReference type="NCBI Taxonomy" id="3095429"/>
    <lineage>
        <taxon>Bacteria</taxon>
        <taxon>Bacillati</taxon>
        <taxon>Actinomycetota</taxon>
        <taxon>Actinomycetes</taxon>
        <taxon>Pseudonocardiales</taxon>
        <taxon>Pseudonocardiaceae</taxon>
        <taxon>Lentzea</taxon>
    </lineage>
</organism>
<keyword evidence="3" id="KW-1185">Reference proteome</keyword>
<sequence>MPTGLLLGIVGVTVLFLIIFTGLVLAGRRVRRGRGEGRYQYRAKPNGTYDNSSSCAAAGSG</sequence>
<comment type="caution">
    <text evidence="2">The sequence shown here is derived from an EMBL/GenBank/DDBJ whole genome shotgun (WGS) entry which is preliminary data.</text>
</comment>
<proteinExistence type="predicted"/>